<proteinExistence type="predicted"/>
<keyword evidence="2" id="KW-1185">Reference proteome</keyword>
<dbReference type="RefSeq" id="WP_359255205.1">
    <property type="nucleotide sequence ID" value="NZ_JBFAEG010000005.1"/>
</dbReference>
<organism evidence="1 2">
    <name type="scientific">Streptomyces flaveolus</name>
    <dbReference type="NCBI Taxonomy" id="67297"/>
    <lineage>
        <taxon>Bacteria</taxon>
        <taxon>Bacillati</taxon>
        <taxon>Actinomycetota</taxon>
        <taxon>Actinomycetes</taxon>
        <taxon>Kitasatosporales</taxon>
        <taxon>Streptomycetaceae</taxon>
        <taxon>Streptomyces</taxon>
    </lineage>
</organism>
<name>A0ABV3A4U0_9ACTN</name>
<evidence type="ECO:0000313" key="1">
    <source>
        <dbReference type="EMBL" id="MEU5706964.1"/>
    </source>
</evidence>
<reference evidence="1 2" key="1">
    <citation type="submission" date="2024-06" db="EMBL/GenBank/DDBJ databases">
        <title>The Natural Products Discovery Center: Release of the First 8490 Sequenced Strains for Exploring Actinobacteria Biosynthetic Diversity.</title>
        <authorList>
            <person name="Kalkreuter E."/>
            <person name="Kautsar S.A."/>
            <person name="Yang D."/>
            <person name="Bader C.D."/>
            <person name="Teijaro C.N."/>
            <person name="Fluegel L."/>
            <person name="Davis C.M."/>
            <person name="Simpson J.R."/>
            <person name="Lauterbach L."/>
            <person name="Steele A.D."/>
            <person name="Gui C."/>
            <person name="Meng S."/>
            <person name="Li G."/>
            <person name="Viehrig K."/>
            <person name="Ye F."/>
            <person name="Su P."/>
            <person name="Kiefer A.F."/>
            <person name="Nichols A."/>
            <person name="Cepeda A.J."/>
            <person name="Yan W."/>
            <person name="Fan B."/>
            <person name="Jiang Y."/>
            <person name="Adhikari A."/>
            <person name="Zheng C.-J."/>
            <person name="Schuster L."/>
            <person name="Cowan T.M."/>
            <person name="Smanski M.J."/>
            <person name="Chevrette M.G."/>
            <person name="De Carvalho L.P.S."/>
            <person name="Shen B."/>
        </authorList>
    </citation>
    <scope>NUCLEOTIDE SEQUENCE [LARGE SCALE GENOMIC DNA]</scope>
    <source>
        <strain evidence="1 2">NPDC020594</strain>
    </source>
</reference>
<sequence length="236" mass="26563">MHANDLVAESVAVVNRSEVGSDDAPALTQRLRFSALVGGVRRDLMQSQVYLVRPDRAVVDHSQAVLLMGLFDLFTGTRRPDSGVAARSPGEVRAALLAVGGPDVPYTVREGAADGAELVAEWRVREPAWHTFFARTQVSRTLEIRMRLVPGRREVRALDREWEVTWVGETPRLALSKEQSRGQVRTVSRRWTVDRGSDGRLRMTEDFRFDSAELKTPLQEAVLRMGWIWRGALFKL</sequence>
<dbReference type="Proteomes" id="UP001551011">
    <property type="component" value="Unassembled WGS sequence"/>
</dbReference>
<evidence type="ECO:0000313" key="2">
    <source>
        <dbReference type="Proteomes" id="UP001551011"/>
    </source>
</evidence>
<gene>
    <name evidence="1" type="ORF">AB0H04_08745</name>
</gene>
<protein>
    <submittedName>
        <fullName evidence="1">Uncharacterized protein</fullName>
    </submittedName>
</protein>
<dbReference type="EMBL" id="JBFAEG010000005">
    <property type="protein sequence ID" value="MEU5706964.1"/>
    <property type="molecule type" value="Genomic_DNA"/>
</dbReference>
<comment type="caution">
    <text evidence="1">The sequence shown here is derived from an EMBL/GenBank/DDBJ whole genome shotgun (WGS) entry which is preliminary data.</text>
</comment>
<accession>A0ABV3A4U0</accession>